<accession>A0AAE0VP94</accession>
<protein>
    <submittedName>
        <fullName evidence="2">Uncharacterized protein</fullName>
    </submittedName>
</protein>
<keyword evidence="3" id="KW-1185">Reference proteome</keyword>
<reference evidence="2" key="3">
    <citation type="submission" date="2023-05" db="EMBL/GenBank/DDBJ databases">
        <authorList>
            <person name="Smith C.H."/>
        </authorList>
    </citation>
    <scope>NUCLEOTIDE SEQUENCE</scope>
    <source>
        <strain evidence="2">CHS0354</strain>
        <tissue evidence="2">Mantle</tissue>
    </source>
</reference>
<evidence type="ECO:0000256" key="1">
    <source>
        <dbReference type="SAM" id="MobiDB-lite"/>
    </source>
</evidence>
<evidence type="ECO:0000313" key="2">
    <source>
        <dbReference type="EMBL" id="KAK3585224.1"/>
    </source>
</evidence>
<dbReference type="Proteomes" id="UP001195483">
    <property type="component" value="Unassembled WGS sequence"/>
</dbReference>
<feature type="compositionally biased region" description="Polar residues" evidence="1">
    <location>
        <begin position="105"/>
        <end position="119"/>
    </location>
</feature>
<proteinExistence type="predicted"/>
<comment type="caution">
    <text evidence="2">The sequence shown here is derived from an EMBL/GenBank/DDBJ whole genome shotgun (WGS) entry which is preliminary data.</text>
</comment>
<reference evidence="2" key="2">
    <citation type="journal article" date="2021" name="Genome Biol. Evol.">
        <title>Developing a high-quality reference genome for a parasitic bivalve with doubly uniparental inheritance (Bivalvia: Unionida).</title>
        <authorList>
            <person name="Smith C.H."/>
        </authorList>
    </citation>
    <scope>NUCLEOTIDE SEQUENCE</scope>
    <source>
        <strain evidence="2">CHS0354</strain>
        <tissue evidence="2">Mantle</tissue>
    </source>
</reference>
<feature type="region of interest" description="Disordered" evidence="1">
    <location>
        <begin position="65"/>
        <end position="89"/>
    </location>
</feature>
<sequence length="119" mass="13095">MLISAKRWKTTPVGSEPQFIGDIKIECHLELNVLLNDYPSATETKKMMSKNMYLYKKAHWQAMGGGGVGRRLPEKASKQEPSPGYSCRYGSQIEVTTDKEETILPIQTSSGTGVASLTA</sequence>
<organism evidence="2 3">
    <name type="scientific">Potamilus streckersoni</name>
    <dbReference type="NCBI Taxonomy" id="2493646"/>
    <lineage>
        <taxon>Eukaryota</taxon>
        <taxon>Metazoa</taxon>
        <taxon>Spiralia</taxon>
        <taxon>Lophotrochozoa</taxon>
        <taxon>Mollusca</taxon>
        <taxon>Bivalvia</taxon>
        <taxon>Autobranchia</taxon>
        <taxon>Heteroconchia</taxon>
        <taxon>Palaeoheterodonta</taxon>
        <taxon>Unionida</taxon>
        <taxon>Unionoidea</taxon>
        <taxon>Unionidae</taxon>
        <taxon>Ambleminae</taxon>
        <taxon>Lampsilini</taxon>
        <taxon>Potamilus</taxon>
    </lineage>
</organism>
<dbReference type="AlphaFoldDB" id="A0AAE0VP94"/>
<reference evidence="2" key="1">
    <citation type="journal article" date="2021" name="Genome Biol. Evol.">
        <title>A High-Quality Reference Genome for a Parasitic Bivalve with Doubly Uniparental Inheritance (Bivalvia: Unionida).</title>
        <authorList>
            <person name="Smith C.H."/>
        </authorList>
    </citation>
    <scope>NUCLEOTIDE SEQUENCE</scope>
    <source>
        <strain evidence="2">CHS0354</strain>
    </source>
</reference>
<evidence type="ECO:0000313" key="3">
    <source>
        <dbReference type="Proteomes" id="UP001195483"/>
    </source>
</evidence>
<name>A0AAE0VP94_9BIVA</name>
<feature type="region of interest" description="Disordered" evidence="1">
    <location>
        <begin position="100"/>
        <end position="119"/>
    </location>
</feature>
<dbReference type="EMBL" id="JAEAOA010001663">
    <property type="protein sequence ID" value="KAK3585224.1"/>
    <property type="molecule type" value="Genomic_DNA"/>
</dbReference>
<gene>
    <name evidence="2" type="ORF">CHS0354_027520</name>
</gene>